<dbReference type="GO" id="GO:0071500">
    <property type="term" value="P:cellular response to nitrosative stress"/>
    <property type="evidence" value="ECO:0007669"/>
    <property type="project" value="TreeGrafter"/>
</dbReference>
<dbReference type="OrthoDB" id="9801223at2"/>
<evidence type="ECO:0000313" key="8">
    <source>
        <dbReference type="RefSeq" id="WP_028310270.1"/>
    </source>
</evidence>
<dbReference type="PANTHER" id="PTHR43396:SF3">
    <property type="entry name" value="FLAVOHEMOPROTEIN"/>
    <property type="match status" value="1"/>
</dbReference>
<dbReference type="AlphaFoldDB" id="A0A8B6X1J5"/>
<dbReference type="PANTHER" id="PTHR43396">
    <property type="entry name" value="FLAVOHEMOPROTEIN"/>
    <property type="match status" value="1"/>
</dbReference>
<name>A0A8B6X1J5_9BURK</name>
<keyword evidence="5" id="KW-0813">Transport</keyword>
<keyword evidence="1 5" id="KW-0349">Heme</keyword>
<sequence length="140" mass="15541">MTPEQIALVRASWLELAPYQDDIAGLFYPRLFALEPELRPLFKGDIPLQGRKLVAMLATVIDKLDRLDTLMRDIQSLGRMHVHWGVKDEHYAAVGQTLLETLTDVLGDVDFPPETRNAWATAYHALADTMRAAAAGAKAA</sequence>
<dbReference type="GO" id="GO:0046210">
    <property type="term" value="P:nitric oxide catabolic process"/>
    <property type="evidence" value="ECO:0007669"/>
    <property type="project" value="TreeGrafter"/>
</dbReference>
<evidence type="ECO:0000256" key="4">
    <source>
        <dbReference type="ARBA" id="ARBA00023004"/>
    </source>
</evidence>
<reference evidence="8" key="1">
    <citation type="journal article" date="2005" name="Proc. Natl. Acad. Sci. U.S.A.">
        <title>Three globin lineages belonging to two structural classes in genomes from the three kingdoms of life.</title>
        <authorList>
            <person name="Vinogradov S.N."/>
            <person name="Hoogewijs D."/>
            <person name="Bailly X."/>
            <person name="Arredondo-Peter R."/>
            <person name="Guertin M."/>
            <person name="Gough J."/>
            <person name="Dewilde S."/>
            <person name="Moens L."/>
            <person name="Vanfleteren J.R."/>
        </authorList>
    </citation>
    <scope>NUCLEOTIDE SEQUENCE</scope>
</reference>
<dbReference type="SUPFAM" id="SSF46458">
    <property type="entry name" value="Globin-like"/>
    <property type="match status" value="1"/>
</dbReference>
<comment type="similarity">
    <text evidence="5">Belongs to the globin family.</text>
</comment>
<protein>
    <submittedName>
        <fullName evidence="8">Globin family protein</fullName>
    </submittedName>
</protein>
<reference evidence="8" key="3">
    <citation type="journal article" date="2020" name="Redox Biol.">
        <title>Lessons from the post-genomic era: Globin diversity beyond oxygen binding and transport.</title>
        <authorList>
            <person name="Keppner A."/>
            <person name="Maric D."/>
            <person name="Correia M."/>
            <person name="Koay T.W."/>
            <person name="Orlando I.M.C."/>
            <person name="Vinogradov S.N."/>
            <person name="Hoogewijs D."/>
        </authorList>
    </citation>
    <scope>NUCLEOTIDE SEQUENCE</scope>
</reference>
<keyword evidence="4" id="KW-0408">Iron</keyword>
<dbReference type="GO" id="GO:0008941">
    <property type="term" value="F:nitric oxide dioxygenase NAD(P)H activity"/>
    <property type="evidence" value="ECO:0007669"/>
    <property type="project" value="TreeGrafter"/>
</dbReference>
<reference evidence="8" key="2">
    <citation type="journal article" date="2009" name="C. R. Biol.">
        <title>Structure and function evolution in the superfamily of globins.</title>
        <authorList>
            <person name="Wajcman H."/>
            <person name="Kiger L."/>
            <person name="Marden M.C."/>
        </authorList>
    </citation>
    <scope>NUCLEOTIDE SEQUENCE</scope>
</reference>
<evidence type="ECO:0000259" key="6">
    <source>
        <dbReference type="PROSITE" id="PS01033"/>
    </source>
</evidence>
<evidence type="ECO:0000313" key="7">
    <source>
        <dbReference type="Proteomes" id="UP000675920"/>
    </source>
</evidence>
<dbReference type="GO" id="GO:0019825">
    <property type="term" value="F:oxygen binding"/>
    <property type="evidence" value="ECO:0007669"/>
    <property type="project" value="InterPro"/>
</dbReference>
<evidence type="ECO:0000256" key="2">
    <source>
        <dbReference type="ARBA" id="ARBA00022621"/>
    </source>
</evidence>
<accession>A0A8B6X1J5</accession>
<dbReference type="GO" id="GO:0046872">
    <property type="term" value="F:metal ion binding"/>
    <property type="evidence" value="ECO:0007669"/>
    <property type="project" value="UniProtKB-KW"/>
</dbReference>
<evidence type="ECO:0000256" key="1">
    <source>
        <dbReference type="ARBA" id="ARBA00022617"/>
    </source>
</evidence>
<feature type="domain" description="Globin" evidence="6">
    <location>
        <begin position="1"/>
        <end position="135"/>
    </location>
</feature>
<dbReference type="InterPro" id="IPR009050">
    <property type="entry name" value="Globin-like_sf"/>
</dbReference>
<dbReference type="Gene3D" id="1.10.490.10">
    <property type="entry name" value="Globins"/>
    <property type="match status" value="1"/>
</dbReference>
<organism evidence="7 8">
    <name type="scientific">Derxia gummosa DSM 723</name>
    <dbReference type="NCBI Taxonomy" id="1121388"/>
    <lineage>
        <taxon>Bacteria</taxon>
        <taxon>Pseudomonadati</taxon>
        <taxon>Pseudomonadota</taxon>
        <taxon>Betaproteobacteria</taxon>
        <taxon>Burkholderiales</taxon>
        <taxon>Alcaligenaceae</taxon>
        <taxon>Derxia</taxon>
    </lineage>
</organism>
<keyword evidence="7" id="KW-1185">Reference proteome</keyword>
<dbReference type="Proteomes" id="UP000675920">
    <property type="component" value="Unplaced"/>
</dbReference>
<keyword evidence="3" id="KW-0479">Metal-binding</keyword>
<dbReference type="InterPro" id="IPR000971">
    <property type="entry name" value="Globin"/>
</dbReference>
<dbReference type="GO" id="GO:0071949">
    <property type="term" value="F:FAD binding"/>
    <property type="evidence" value="ECO:0007669"/>
    <property type="project" value="TreeGrafter"/>
</dbReference>
<dbReference type="CDD" id="cd12131">
    <property type="entry name" value="HGbI-like"/>
    <property type="match status" value="1"/>
</dbReference>
<dbReference type="Pfam" id="PF00042">
    <property type="entry name" value="Globin"/>
    <property type="match status" value="1"/>
</dbReference>
<proteinExistence type="inferred from homology"/>
<keyword evidence="2 5" id="KW-0561">Oxygen transport</keyword>
<evidence type="ECO:0000256" key="5">
    <source>
        <dbReference type="RuleBase" id="RU000356"/>
    </source>
</evidence>
<dbReference type="GO" id="GO:0005344">
    <property type="term" value="F:oxygen carrier activity"/>
    <property type="evidence" value="ECO:0007669"/>
    <property type="project" value="UniProtKB-KW"/>
</dbReference>
<dbReference type="InterPro" id="IPR012292">
    <property type="entry name" value="Globin/Proto"/>
</dbReference>
<dbReference type="PROSITE" id="PS01033">
    <property type="entry name" value="GLOBIN"/>
    <property type="match status" value="1"/>
</dbReference>
<dbReference type="RefSeq" id="WP_028310270.1">
    <property type="nucleotide sequence ID" value="NZ_AXWS01000007.1"/>
</dbReference>
<dbReference type="GO" id="GO:0020037">
    <property type="term" value="F:heme binding"/>
    <property type="evidence" value="ECO:0007669"/>
    <property type="project" value="InterPro"/>
</dbReference>
<reference evidence="8" key="4">
    <citation type="submission" date="2025-08" db="UniProtKB">
        <authorList>
            <consortium name="RefSeq"/>
        </authorList>
    </citation>
    <scope>IDENTIFICATION</scope>
</reference>
<evidence type="ECO:0000256" key="3">
    <source>
        <dbReference type="ARBA" id="ARBA00022723"/>
    </source>
</evidence>